<feature type="transmembrane region" description="Helical" evidence="1">
    <location>
        <begin position="234"/>
        <end position="261"/>
    </location>
</feature>
<keyword evidence="5" id="KW-1185">Reference proteome</keyword>
<evidence type="ECO:0000259" key="3">
    <source>
        <dbReference type="Pfam" id="PF25853"/>
    </source>
</evidence>
<dbReference type="AlphaFoldDB" id="A0A3A3GEM8"/>
<feature type="transmembrane region" description="Helical" evidence="1">
    <location>
        <begin position="149"/>
        <end position="166"/>
    </location>
</feature>
<dbReference type="Pfam" id="PF25853">
    <property type="entry name" value="DUF6311_C"/>
    <property type="match status" value="1"/>
</dbReference>
<dbReference type="InterPro" id="IPR058671">
    <property type="entry name" value="DUF6311_C"/>
</dbReference>
<feature type="domain" description="DUF6311" evidence="2">
    <location>
        <begin position="33"/>
        <end position="424"/>
    </location>
</feature>
<protein>
    <recommendedName>
        <fullName evidence="6">4-amino-4-deoxy-L-arabinose transferase</fullName>
    </recommendedName>
</protein>
<dbReference type="InterPro" id="IPR046278">
    <property type="entry name" value="DUF6311"/>
</dbReference>
<gene>
    <name evidence="4" type="ORF">D3871_13130</name>
</gene>
<comment type="caution">
    <text evidence="4">The sequence shown here is derived from an EMBL/GenBank/DDBJ whole genome shotgun (WGS) entry which is preliminary data.</text>
</comment>
<feature type="transmembrane region" description="Helical" evidence="1">
    <location>
        <begin position="362"/>
        <end position="380"/>
    </location>
</feature>
<reference evidence="5" key="1">
    <citation type="submission" date="2018-09" db="EMBL/GenBank/DDBJ databases">
        <authorList>
            <person name="Zhu H."/>
        </authorList>
    </citation>
    <scope>NUCLEOTIDE SEQUENCE [LARGE SCALE GENOMIC DNA]</scope>
    <source>
        <strain evidence="5">K1R23-30</strain>
    </source>
</reference>
<dbReference type="RefSeq" id="WP_119769299.1">
    <property type="nucleotide sequence ID" value="NZ_QYUO01000001.1"/>
</dbReference>
<evidence type="ECO:0000313" key="4">
    <source>
        <dbReference type="EMBL" id="RJF99359.1"/>
    </source>
</evidence>
<feature type="domain" description="DUF6311" evidence="3">
    <location>
        <begin position="450"/>
        <end position="553"/>
    </location>
</feature>
<dbReference type="Proteomes" id="UP000265955">
    <property type="component" value="Unassembled WGS sequence"/>
</dbReference>
<organism evidence="4 5">
    <name type="scientific">Noviherbaspirillum saxi</name>
    <dbReference type="NCBI Taxonomy" id="2320863"/>
    <lineage>
        <taxon>Bacteria</taxon>
        <taxon>Pseudomonadati</taxon>
        <taxon>Pseudomonadota</taxon>
        <taxon>Betaproteobacteria</taxon>
        <taxon>Burkholderiales</taxon>
        <taxon>Oxalobacteraceae</taxon>
        <taxon>Noviherbaspirillum</taxon>
    </lineage>
</organism>
<dbReference type="OrthoDB" id="1814621at2"/>
<keyword evidence="1" id="KW-1133">Transmembrane helix</keyword>
<evidence type="ECO:0000256" key="1">
    <source>
        <dbReference type="SAM" id="Phobius"/>
    </source>
</evidence>
<keyword evidence="1" id="KW-0472">Membrane</keyword>
<feature type="transmembrane region" description="Helical" evidence="1">
    <location>
        <begin position="305"/>
        <end position="324"/>
    </location>
</feature>
<feature type="transmembrane region" description="Helical" evidence="1">
    <location>
        <begin position="199"/>
        <end position="222"/>
    </location>
</feature>
<dbReference type="EMBL" id="QYUO01000001">
    <property type="protein sequence ID" value="RJF99359.1"/>
    <property type="molecule type" value="Genomic_DNA"/>
</dbReference>
<name>A0A3A3GEM8_9BURK</name>
<feature type="transmembrane region" description="Helical" evidence="1">
    <location>
        <begin position="336"/>
        <end position="356"/>
    </location>
</feature>
<dbReference type="Pfam" id="PF19830">
    <property type="entry name" value="DUF6311"/>
    <property type="match status" value="1"/>
</dbReference>
<evidence type="ECO:0000259" key="2">
    <source>
        <dbReference type="Pfam" id="PF19830"/>
    </source>
</evidence>
<keyword evidence="1" id="KW-0812">Transmembrane</keyword>
<proteinExistence type="predicted"/>
<evidence type="ECO:0000313" key="5">
    <source>
        <dbReference type="Proteomes" id="UP000265955"/>
    </source>
</evidence>
<feature type="transmembrane region" description="Helical" evidence="1">
    <location>
        <begin position="387"/>
        <end position="404"/>
    </location>
</feature>
<feature type="transmembrane region" description="Helical" evidence="1">
    <location>
        <begin position="29"/>
        <end position="49"/>
    </location>
</feature>
<sequence length="561" mass="62743">MKRFSQGAAFEAAPFHAEREGRTTDWFDTALAVLVGIAAFLLSTGGRLLRPKYIDWLWQQDPATFFLGWHFFRSTPLLQWPLGANPAYGAEIGSSVVFSDSIPLLALLFKPFAALLPATFQYIGLWLLLCFVLQAVFAGRLLARFTEDRWLRVVGCAFFAVAPVFLWRLYGHYALCGQWILIAGLCLYFSRSFSFTRWLLLLSAAALVHAYLLLLAGAIWAADLLQKLVRKEIGMVRAVLSLAAGGAGVLLVMWAAGYFMIEGEGLKGSATVLYRMNLLSVFDPEEIWSRLAPNLPQTDGDYEGFAFPGLGMLLLTPVALVLYLRGSHRNRTSYQWFPLLLIAVALLVYAVSNQVALGGTEWFSYALPAPLAGIAATFRATGRMAWLAYYLLYLGVLVAIFTRLPKRPALLLSLGLLCVQLADTNDAFRFFRDKFGHAPARAAELQSPIWNEFARKYRHVVYVLPYNAPKGYVQLAYFVGSNGMTINVGYFARVSEARQTQARQQVEQAVRTGKLSADTLYVFENDELWEVAQRQRDSVDYAATTDGYRVLAPRFLNEKTQ</sequence>
<feature type="transmembrane region" description="Helical" evidence="1">
    <location>
        <begin position="122"/>
        <end position="143"/>
    </location>
</feature>
<evidence type="ECO:0008006" key="6">
    <source>
        <dbReference type="Google" id="ProtNLM"/>
    </source>
</evidence>
<accession>A0A3A3GEM8</accession>